<sequence length="261" mass="29461">MFIILSAILLISVKAAPVPDELVGEYGDKFEGDMLLTEKQKLAINNAIQSRNGLKNDTLRWPNRTVVYHIEEDDFDDEEIEVILGGLSELSNKSCVEFRAREGNEYAVIIESSANGCFSSVGFSKGDHEDGINQVLNLGKGCIRQGVVIHEMLHTLGFYHMQSTYDRDDFVKIVWENIASGHEHNFEMYKNDTVTDFGVPYDYGSVMHYSEHAFSKNGEKTIIPLQENVKIGQRDALSVSDIEKLNKMYCTDENLARVPLK</sequence>
<evidence type="ECO:0000256" key="1">
    <source>
        <dbReference type="ARBA" id="ARBA00022670"/>
    </source>
</evidence>
<evidence type="ECO:0000259" key="13">
    <source>
        <dbReference type="PROSITE" id="PS51864"/>
    </source>
</evidence>
<name>A0A6J2J7W5_BOMMA</name>
<keyword evidence="14" id="KW-1185">Reference proteome</keyword>
<evidence type="ECO:0000256" key="7">
    <source>
        <dbReference type="ARBA" id="ARBA00023145"/>
    </source>
</evidence>
<evidence type="ECO:0000256" key="11">
    <source>
        <dbReference type="RuleBase" id="RU361183"/>
    </source>
</evidence>
<dbReference type="Pfam" id="PF01400">
    <property type="entry name" value="Astacin"/>
    <property type="match status" value="1"/>
</dbReference>
<keyword evidence="8 10" id="KW-1015">Disulfide bond</keyword>
<dbReference type="PRINTS" id="PR00480">
    <property type="entry name" value="ASTACIN"/>
</dbReference>
<dbReference type="PANTHER" id="PTHR10127">
    <property type="entry name" value="DISCOIDIN, CUB, EGF, LAMININ , AND ZINC METALLOPROTEASE DOMAIN CONTAINING"/>
    <property type="match status" value="1"/>
</dbReference>
<keyword evidence="3 12" id="KW-0732">Signal</keyword>
<dbReference type="GO" id="GO:0004222">
    <property type="term" value="F:metalloendopeptidase activity"/>
    <property type="evidence" value="ECO:0007669"/>
    <property type="project" value="UniProtKB-UniRule"/>
</dbReference>
<evidence type="ECO:0000256" key="5">
    <source>
        <dbReference type="ARBA" id="ARBA00022833"/>
    </source>
</evidence>
<feature type="active site" evidence="10">
    <location>
        <position position="151"/>
    </location>
</feature>
<keyword evidence="7" id="KW-0865">Zymogen</keyword>
<evidence type="ECO:0000256" key="2">
    <source>
        <dbReference type="ARBA" id="ARBA00022723"/>
    </source>
</evidence>
<organism evidence="14 15">
    <name type="scientific">Bombyx mandarina</name>
    <name type="common">Wild silk moth</name>
    <name type="synonym">Wild silkworm</name>
    <dbReference type="NCBI Taxonomy" id="7092"/>
    <lineage>
        <taxon>Eukaryota</taxon>
        <taxon>Metazoa</taxon>
        <taxon>Ecdysozoa</taxon>
        <taxon>Arthropoda</taxon>
        <taxon>Hexapoda</taxon>
        <taxon>Insecta</taxon>
        <taxon>Pterygota</taxon>
        <taxon>Neoptera</taxon>
        <taxon>Endopterygota</taxon>
        <taxon>Lepidoptera</taxon>
        <taxon>Glossata</taxon>
        <taxon>Ditrysia</taxon>
        <taxon>Bombycoidea</taxon>
        <taxon>Bombycidae</taxon>
        <taxon>Bombycinae</taxon>
        <taxon>Bombyx</taxon>
    </lineage>
</organism>
<reference evidence="15" key="1">
    <citation type="submission" date="2025-08" db="UniProtKB">
        <authorList>
            <consortium name="RefSeq"/>
        </authorList>
    </citation>
    <scope>IDENTIFICATION</scope>
    <source>
        <tissue evidence="15">Silk gland</tissue>
    </source>
</reference>
<comment type="caution">
    <text evidence="10">Lacks conserved residue(s) required for the propagation of feature annotation.</text>
</comment>
<dbReference type="CDD" id="cd04280">
    <property type="entry name" value="ZnMc_astacin_like"/>
    <property type="match status" value="1"/>
</dbReference>
<dbReference type="EC" id="3.4.24.-" evidence="11"/>
<feature type="binding site" evidence="10">
    <location>
        <position position="150"/>
    </location>
    <ligand>
        <name>Zn(2+)</name>
        <dbReference type="ChEBI" id="CHEBI:29105"/>
        <note>catalytic</note>
    </ligand>
</feature>
<dbReference type="SUPFAM" id="SSF55486">
    <property type="entry name" value="Metalloproteases ('zincins'), catalytic domain"/>
    <property type="match status" value="1"/>
</dbReference>
<dbReference type="InterPro" id="IPR024079">
    <property type="entry name" value="MetalloPept_cat_dom_sf"/>
</dbReference>
<keyword evidence="6 10" id="KW-0482">Metalloprotease</keyword>
<keyword evidence="9" id="KW-0325">Glycoprotein</keyword>
<dbReference type="GeneID" id="114239372"/>
<evidence type="ECO:0000256" key="3">
    <source>
        <dbReference type="ARBA" id="ARBA00022729"/>
    </source>
</evidence>
<feature type="binding site" evidence="10">
    <location>
        <position position="154"/>
    </location>
    <ligand>
        <name>Zn(2+)</name>
        <dbReference type="ChEBI" id="CHEBI:29105"/>
        <note>catalytic</note>
    </ligand>
</feature>
<dbReference type="RefSeq" id="XP_028025338.1">
    <property type="nucleotide sequence ID" value="XM_028169537.1"/>
</dbReference>
<keyword evidence="1 10" id="KW-0645">Protease</keyword>
<dbReference type="AlphaFoldDB" id="A0A6J2J7W5"/>
<dbReference type="FunFam" id="3.40.390.10:FF:000015">
    <property type="entry name" value="Meprin A subunit"/>
    <property type="match status" value="1"/>
</dbReference>
<evidence type="ECO:0000256" key="9">
    <source>
        <dbReference type="ARBA" id="ARBA00023180"/>
    </source>
</evidence>
<feature type="disulfide bond" evidence="10">
    <location>
        <begin position="95"/>
        <end position="250"/>
    </location>
</feature>
<evidence type="ECO:0000256" key="6">
    <source>
        <dbReference type="ARBA" id="ARBA00023049"/>
    </source>
</evidence>
<feature type="signal peptide" evidence="12">
    <location>
        <begin position="1"/>
        <end position="15"/>
    </location>
</feature>
<dbReference type="OrthoDB" id="291007at2759"/>
<dbReference type="InterPro" id="IPR034035">
    <property type="entry name" value="Astacin-like_dom"/>
</dbReference>
<keyword evidence="4 10" id="KW-0378">Hydrolase</keyword>
<evidence type="ECO:0000256" key="10">
    <source>
        <dbReference type="PROSITE-ProRule" id="PRU01211"/>
    </source>
</evidence>
<dbReference type="PANTHER" id="PTHR10127:SF814">
    <property type="entry name" value="MEPRIN A SUBUNIT BETA"/>
    <property type="match status" value="1"/>
</dbReference>
<dbReference type="KEGG" id="bman:114239372"/>
<feature type="chain" id="PRO_5026852740" description="Metalloendopeptidase" evidence="12">
    <location>
        <begin position="16"/>
        <end position="261"/>
    </location>
</feature>
<dbReference type="SMART" id="SM00235">
    <property type="entry name" value="ZnMc"/>
    <property type="match status" value="1"/>
</dbReference>
<dbReference type="InterPro" id="IPR006026">
    <property type="entry name" value="Peptidase_Metallo"/>
</dbReference>
<dbReference type="GO" id="GO:0008270">
    <property type="term" value="F:zinc ion binding"/>
    <property type="evidence" value="ECO:0007669"/>
    <property type="project" value="UniProtKB-UniRule"/>
</dbReference>
<dbReference type="PROSITE" id="PS51864">
    <property type="entry name" value="ASTACIN"/>
    <property type="match status" value="1"/>
</dbReference>
<dbReference type="Proteomes" id="UP000504629">
    <property type="component" value="Unplaced"/>
</dbReference>
<comment type="cofactor">
    <cofactor evidence="10 11">
        <name>Zn(2+)</name>
        <dbReference type="ChEBI" id="CHEBI:29105"/>
    </cofactor>
    <text evidence="10 11">Binds 1 zinc ion per subunit.</text>
</comment>
<feature type="domain" description="Peptidase M12A" evidence="13">
    <location>
        <begin position="46"/>
        <end position="251"/>
    </location>
</feature>
<dbReference type="Gene3D" id="3.40.390.10">
    <property type="entry name" value="Collagenase (Catalytic Domain)"/>
    <property type="match status" value="1"/>
</dbReference>
<dbReference type="GO" id="GO:0006508">
    <property type="term" value="P:proteolysis"/>
    <property type="evidence" value="ECO:0007669"/>
    <property type="project" value="UniProtKB-KW"/>
</dbReference>
<evidence type="ECO:0000256" key="4">
    <source>
        <dbReference type="ARBA" id="ARBA00022801"/>
    </source>
</evidence>
<accession>A0A6J2J7W5</accession>
<evidence type="ECO:0000256" key="8">
    <source>
        <dbReference type="ARBA" id="ARBA00023157"/>
    </source>
</evidence>
<gene>
    <name evidence="15" type="primary">LOC114239372</name>
</gene>
<feature type="binding site" evidence="10">
    <location>
        <position position="160"/>
    </location>
    <ligand>
        <name>Zn(2+)</name>
        <dbReference type="ChEBI" id="CHEBI:29105"/>
        <note>catalytic</note>
    </ligand>
</feature>
<keyword evidence="5 10" id="KW-0862">Zinc</keyword>
<dbReference type="InterPro" id="IPR001506">
    <property type="entry name" value="Peptidase_M12A"/>
</dbReference>
<evidence type="ECO:0000256" key="12">
    <source>
        <dbReference type="SAM" id="SignalP"/>
    </source>
</evidence>
<protein>
    <recommendedName>
        <fullName evidence="11">Metalloendopeptidase</fullName>
        <ecNumber evidence="11">3.4.24.-</ecNumber>
    </recommendedName>
</protein>
<proteinExistence type="predicted"/>
<evidence type="ECO:0000313" key="14">
    <source>
        <dbReference type="Proteomes" id="UP000504629"/>
    </source>
</evidence>
<evidence type="ECO:0000313" key="15">
    <source>
        <dbReference type="RefSeq" id="XP_028025338.1"/>
    </source>
</evidence>
<keyword evidence="2 10" id="KW-0479">Metal-binding</keyword>